<name>A0A0C9RSD9_AMBAM</name>
<protein>
    <submittedName>
        <fullName evidence="2">Uncharacterized protein</fullName>
    </submittedName>
</protein>
<accession>A0A0C9RSD9</accession>
<feature type="compositionally biased region" description="Basic and acidic residues" evidence="1">
    <location>
        <begin position="1"/>
        <end position="14"/>
    </location>
</feature>
<evidence type="ECO:0000313" key="2">
    <source>
        <dbReference type="EMBL" id="JAG90201.1"/>
    </source>
</evidence>
<organism evidence="2">
    <name type="scientific">Amblyomma americanum</name>
    <name type="common">Lone star tick</name>
    <dbReference type="NCBI Taxonomy" id="6943"/>
    <lineage>
        <taxon>Eukaryota</taxon>
        <taxon>Metazoa</taxon>
        <taxon>Ecdysozoa</taxon>
        <taxon>Arthropoda</taxon>
        <taxon>Chelicerata</taxon>
        <taxon>Arachnida</taxon>
        <taxon>Acari</taxon>
        <taxon>Parasitiformes</taxon>
        <taxon>Ixodida</taxon>
        <taxon>Ixodoidea</taxon>
        <taxon>Ixodidae</taxon>
        <taxon>Amblyomminae</taxon>
        <taxon>Amblyomma</taxon>
    </lineage>
</organism>
<feature type="compositionally biased region" description="Basic residues" evidence="1">
    <location>
        <begin position="15"/>
        <end position="28"/>
    </location>
</feature>
<reference evidence="2" key="1">
    <citation type="journal article" date="2015" name="PLoS ONE">
        <title>An Insight into the Sialome of the Lone Star Tick, Amblyomma americanum, with a Glimpse on Its Time Dependent Gene Expression.</title>
        <authorList>
            <person name="Karim S."/>
            <person name="Ribeiro J.M."/>
        </authorList>
    </citation>
    <scope>NUCLEOTIDE SEQUENCE</scope>
    <source>
        <tissue evidence="2">Salivary gland</tissue>
    </source>
</reference>
<feature type="non-terminal residue" evidence="2">
    <location>
        <position position="1"/>
    </location>
</feature>
<evidence type="ECO:0000256" key="1">
    <source>
        <dbReference type="SAM" id="MobiDB-lite"/>
    </source>
</evidence>
<feature type="region of interest" description="Disordered" evidence="1">
    <location>
        <begin position="1"/>
        <end position="37"/>
    </location>
</feature>
<dbReference type="EMBL" id="GBZX01002539">
    <property type="protein sequence ID" value="JAG90201.1"/>
    <property type="molecule type" value="mRNA"/>
</dbReference>
<proteinExistence type="evidence at transcript level"/>
<sequence>SRADRDRTRKEKNGKNKTNKARKQRKQIRPQGFNVTTFSNGTSVTKAHYGNEKKSYSSDFMGNWSNHGQCLMVCNPQHPEPCNSLDGANCTCYPYNDHNYGKNFGVCAVKGVDLGSDKYGATWAYMPEIALSKPAHK</sequence>
<dbReference type="AlphaFoldDB" id="A0A0C9RSD9"/>